<feature type="region of interest" description="Disordered" evidence="1">
    <location>
        <begin position="73"/>
        <end position="102"/>
    </location>
</feature>
<comment type="caution">
    <text evidence="2">The sequence shown here is derived from an EMBL/GenBank/DDBJ whole genome shotgun (WGS) entry which is preliminary data.</text>
</comment>
<keyword evidence="3" id="KW-1185">Reference proteome</keyword>
<feature type="region of interest" description="Disordered" evidence="1">
    <location>
        <begin position="1"/>
        <end position="22"/>
    </location>
</feature>
<name>L9X945_9EURY</name>
<reference evidence="2 3" key="1">
    <citation type="journal article" date="2014" name="PLoS Genet.">
        <title>Phylogenetically driven sequencing of extremely halophilic archaea reveals strategies for static and dynamic osmo-response.</title>
        <authorList>
            <person name="Becker E.A."/>
            <person name="Seitzer P.M."/>
            <person name="Tritt A."/>
            <person name="Larsen D."/>
            <person name="Krusor M."/>
            <person name="Yao A.I."/>
            <person name="Wu D."/>
            <person name="Madern D."/>
            <person name="Eisen J.A."/>
            <person name="Darling A.E."/>
            <person name="Facciotti M.T."/>
        </authorList>
    </citation>
    <scope>NUCLEOTIDE SEQUENCE [LARGE SCALE GENOMIC DNA]</scope>
    <source>
        <strain evidence="2 3">DSM 10524</strain>
    </source>
</reference>
<feature type="compositionally biased region" description="Basic and acidic residues" evidence="1">
    <location>
        <begin position="1"/>
        <end position="12"/>
    </location>
</feature>
<dbReference type="InterPro" id="IPR009359">
    <property type="entry name" value="PaaB"/>
</dbReference>
<proteinExistence type="predicted"/>
<sequence>MVEKTVRSRVDSESSGSSPRWEVFVRDEASDPLTYAGSVVAADDETAHEHASRLFGWYAVEVWVCPADDIERYSSRENEPDDASRARGDGAEPRVYEETEGTPRVRERWFGLLYRFTGVTATRAAVELVMK</sequence>
<evidence type="ECO:0000313" key="3">
    <source>
        <dbReference type="Proteomes" id="UP000011688"/>
    </source>
</evidence>
<organism evidence="2 3">
    <name type="scientific">Natronococcus amylolyticus DSM 10524</name>
    <dbReference type="NCBI Taxonomy" id="1227497"/>
    <lineage>
        <taxon>Archaea</taxon>
        <taxon>Methanobacteriati</taxon>
        <taxon>Methanobacteriota</taxon>
        <taxon>Stenosarchaea group</taxon>
        <taxon>Halobacteria</taxon>
        <taxon>Halobacteriales</taxon>
        <taxon>Natrialbaceae</taxon>
        <taxon>Natronococcus</taxon>
    </lineage>
</organism>
<evidence type="ECO:0000256" key="1">
    <source>
        <dbReference type="SAM" id="MobiDB-lite"/>
    </source>
</evidence>
<dbReference type="NCBIfam" id="TIGR04031">
    <property type="entry name" value="Htur_1727_fam"/>
    <property type="match status" value="1"/>
</dbReference>
<dbReference type="RefSeq" id="WP_005555738.1">
    <property type="nucleotide sequence ID" value="NZ_AOIB01000021.1"/>
</dbReference>
<gene>
    <name evidence="2" type="ORF">C491_09989</name>
</gene>
<dbReference type="AlphaFoldDB" id="L9X945"/>
<evidence type="ECO:0000313" key="2">
    <source>
        <dbReference type="EMBL" id="ELY58117.1"/>
    </source>
</evidence>
<protein>
    <submittedName>
        <fullName evidence="2">Phenylacetic acid degradation B</fullName>
    </submittedName>
</protein>
<dbReference type="eggNOG" id="arCOG06266">
    <property type="taxonomic scope" value="Archaea"/>
</dbReference>
<dbReference type="Proteomes" id="UP000011688">
    <property type="component" value="Unassembled WGS sequence"/>
</dbReference>
<dbReference type="Gene3D" id="3.10.20.520">
    <property type="entry name" value="Phenylacetic acid degradation B"/>
    <property type="match status" value="1"/>
</dbReference>
<dbReference type="Pfam" id="PF06243">
    <property type="entry name" value="PaaB"/>
    <property type="match status" value="1"/>
</dbReference>
<dbReference type="EMBL" id="AOIB01000021">
    <property type="protein sequence ID" value="ELY58117.1"/>
    <property type="molecule type" value="Genomic_DNA"/>
</dbReference>
<dbReference type="InterPro" id="IPR023976">
    <property type="entry name" value="CHP04031_Htur1727"/>
</dbReference>
<accession>L9X945</accession>
<dbReference type="STRING" id="1227497.C491_09989"/>
<dbReference type="InterPro" id="IPR038693">
    <property type="entry name" value="PaaB_sf"/>
</dbReference>
<dbReference type="OrthoDB" id="168567at2157"/>